<keyword evidence="2" id="KW-1133">Transmembrane helix</keyword>
<protein>
    <submittedName>
        <fullName evidence="3">Uncharacterized protein</fullName>
    </submittedName>
</protein>
<evidence type="ECO:0000313" key="3">
    <source>
        <dbReference type="EMBL" id="MBO8474742.1"/>
    </source>
</evidence>
<feature type="transmembrane region" description="Helical" evidence="2">
    <location>
        <begin position="47"/>
        <end position="65"/>
    </location>
</feature>
<gene>
    <name evidence="3" type="ORF">IAB91_05575</name>
</gene>
<evidence type="ECO:0000256" key="2">
    <source>
        <dbReference type="SAM" id="Phobius"/>
    </source>
</evidence>
<dbReference type="EMBL" id="JADIMD010000084">
    <property type="protein sequence ID" value="MBO8474742.1"/>
    <property type="molecule type" value="Genomic_DNA"/>
</dbReference>
<organism evidence="3 4">
    <name type="scientific">Candidatus Cryptobacteroides faecigallinarum</name>
    <dbReference type="NCBI Taxonomy" id="2840763"/>
    <lineage>
        <taxon>Bacteria</taxon>
        <taxon>Pseudomonadati</taxon>
        <taxon>Bacteroidota</taxon>
        <taxon>Bacteroidia</taxon>
        <taxon>Bacteroidales</taxon>
        <taxon>Candidatus Cryptobacteroides</taxon>
    </lineage>
</organism>
<evidence type="ECO:0000256" key="1">
    <source>
        <dbReference type="SAM" id="Coils"/>
    </source>
</evidence>
<feature type="coiled-coil region" evidence="1">
    <location>
        <begin position="16"/>
        <end position="43"/>
    </location>
</feature>
<reference evidence="3" key="2">
    <citation type="journal article" date="2021" name="PeerJ">
        <title>Extensive microbial diversity within the chicken gut microbiome revealed by metagenomics and culture.</title>
        <authorList>
            <person name="Gilroy R."/>
            <person name="Ravi A."/>
            <person name="Getino M."/>
            <person name="Pursley I."/>
            <person name="Horton D.L."/>
            <person name="Alikhan N.F."/>
            <person name="Baker D."/>
            <person name="Gharbi K."/>
            <person name="Hall N."/>
            <person name="Watson M."/>
            <person name="Adriaenssens E.M."/>
            <person name="Foster-Nyarko E."/>
            <person name="Jarju S."/>
            <person name="Secka A."/>
            <person name="Antonio M."/>
            <person name="Oren A."/>
            <person name="Chaudhuri R.R."/>
            <person name="La Ragione R."/>
            <person name="Hildebrand F."/>
            <person name="Pallen M.J."/>
        </authorList>
    </citation>
    <scope>NUCLEOTIDE SEQUENCE</scope>
    <source>
        <strain evidence="3">B1-13419</strain>
    </source>
</reference>
<proteinExistence type="predicted"/>
<name>A0A9D9ILE1_9BACT</name>
<keyword evidence="2" id="KW-0472">Membrane</keyword>
<accession>A0A9D9ILE1</accession>
<dbReference type="AlphaFoldDB" id="A0A9D9ILE1"/>
<keyword evidence="1" id="KW-0175">Coiled coil</keyword>
<evidence type="ECO:0000313" key="4">
    <source>
        <dbReference type="Proteomes" id="UP000823757"/>
    </source>
</evidence>
<sequence length="66" mass="7655">MSKEMHWDTLGTTKEILEYDMKLRENVRQREQLKQELAELEKKPRGIFRAIVIIGIIILCIAAATA</sequence>
<keyword evidence="2" id="KW-0812">Transmembrane</keyword>
<comment type="caution">
    <text evidence="3">The sequence shown here is derived from an EMBL/GenBank/DDBJ whole genome shotgun (WGS) entry which is preliminary data.</text>
</comment>
<dbReference type="Proteomes" id="UP000823757">
    <property type="component" value="Unassembled WGS sequence"/>
</dbReference>
<reference evidence="3" key="1">
    <citation type="submission" date="2020-10" db="EMBL/GenBank/DDBJ databases">
        <authorList>
            <person name="Gilroy R."/>
        </authorList>
    </citation>
    <scope>NUCLEOTIDE SEQUENCE</scope>
    <source>
        <strain evidence="3">B1-13419</strain>
    </source>
</reference>